<gene>
    <name evidence="2" type="ORF">EYF80_009316</name>
</gene>
<dbReference type="EMBL" id="SRLO01000055">
    <property type="protein sequence ID" value="TNN80292.1"/>
    <property type="molecule type" value="Genomic_DNA"/>
</dbReference>
<dbReference type="Proteomes" id="UP000314294">
    <property type="component" value="Unassembled WGS sequence"/>
</dbReference>
<evidence type="ECO:0000313" key="2">
    <source>
        <dbReference type="EMBL" id="TNN80292.1"/>
    </source>
</evidence>
<proteinExistence type="predicted"/>
<sequence length="79" mass="8804">MKLAVQSKAEGRRTREQLCHDEPGGGIQSHLEECHEGEDGHEHSRISLHPFQGWTLLAQAVVRPLVIICALIHVTPFDS</sequence>
<evidence type="ECO:0000256" key="1">
    <source>
        <dbReference type="SAM" id="MobiDB-lite"/>
    </source>
</evidence>
<name>A0A4Z2ISN2_9TELE</name>
<evidence type="ECO:0000313" key="3">
    <source>
        <dbReference type="Proteomes" id="UP000314294"/>
    </source>
</evidence>
<comment type="caution">
    <text evidence="2">The sequence shown here is derived from an EMBL/GenBank/DDBJ whole genome shotgun (WGS) entry which is preliminary data.</text>
</comment>
<accession>A0A4Z2ISN2</accession>
<feature type="compositionally biased region" description="Basic and acidic residues" evidence="1">
    <location>
        <begin position="9"/>
        <end position="23"/>
    </location>
</feature>
<dbReference type="AlphaFoldDB" id="A0A4Z2ISN2"/>
<feature type="region of interest" description="Disordered" evidence="1">
    <location>
        <begin position="1"/>
        <end position="27"/>
    </location>
</feature>
<keyword evidence="3" id="KW-1185">Reference proteome</keyword>
<organism evidence="2 3">
    <name type="scientific">Liparis tanakae</name>
    <name type="common">Tanaka's snailfish</name>
    <dbReference type="NCBI Taxonomy" id="230148"/>
    <lineage>
        <taxon>Eukaryota</taxon>
        <taxon>Metazoa</taxon>
        <taxon>Chordata</taxon>
        <taxon>Craniata</taxon>
        <taxon>Vertebrata</taxon>
        <taxon>Euteleostomi</taxon>
        <taxon>Actinopterygii</taxon>
        <taxon>Neopterygii</taxon>
        <taxon>Teleostei</taxon>
        <taxon>Neoteleostei</taxon>
        <taxon>Acanthomorphata</taxon>
        <taxon>Eupercaria</taxon>
        <taxon>Perciformes</taxon>
        <taxon>Cottioidei</taxon>
        <taxon>Cottales</taxon>
        <taxon>Liparidae</taxon>
        <taxon>Liparis</taxon>
    </lineage>
</organism>
<protein>
    <submittedName>
        <fullName evidence="2">Uncharacterized protein</fullName>
    </submittedName>
</protein>
<reference evidence="2 3" key="1">
    <citation type="submission" date="2019-03" db="EMBL/GenBank/DDBJ databases">
        <title>First draft genome of Liparis tanakae, snailfish: a comprehensive survey of snailfish specific genes.</title>
        <authorList>
            <person name="Kim W."/>
            <person name="Song I."/>
            <person name="Jeong J.-H."/>
            <person name="Kim D."/>
            <person name="Kim S."/>
            <person name="Ryu S."/>
            <person name="Song J.Y."/>
            <person name="Lee S.K."/>
        </authorList>
    </citation>
    <scope>NUCLEOTIDE SEQUENCE [LARGE SCALE GENOMIC DNA]</scope>
    <source>
        <tissue evidence="2">Muscle</tissue>
    </source>
</reference>